<organism evidence="1 2">
    <name type="scientific">Mycoemilia scoparia</name>
    <dbReference type="NCBI Taxonomy" id="417184"/>
    <lineage>
        <taxon>Eukaryota</taxon>
        <taxon>Fungi</taxon>
        <taxon>Fungi incertae sedis</taxon>
        <taxon>Zoopagomycota</taxon>
        <taxon>Kickxellomycotina</taxon>
        <taxon>Kickxellomycetes</taxon>
        <taxon>Kickxellales</taxon>
        <taxon>Kickxellaceae</taxon>
        <taxon>Mycoemilia</taxon>
    </lineage>
</organism>
<name>A0A9W8DHL7_9FUNG</name>
<sequence>MPQQTELYQHQQYHPFDLDILILRSTSSTDSCILFALSLTQPSPKMKFSLSSVLLCSAAVLLSSAAADPQPFSRRNLNKRGSVSSDLTKYGYSAIADRYSGQFLRASEFDRYASKALSAYLDDESSLNQDDLDHFTPGFVSSMEFAKCDLKKDQDTKSQIKSCIKKIGKMTGGSDEYKYVAVAFSKEAGLLFVAKCDGEDEECPNGKQL</sequence>
<dbReference type="Proteomes" id="UP001150538">
    <property type="component" value="Unassembled WGS sequence"/>
</dbReference>
<accession>A0A9W8DHL7</accession>
<reference evidence="1" key="1">
    <citation type="submission" date="2022-07" db="EMBL/GenBank/DDBJ databases">
        <title>Phylogenomic reconstructions and comparative analyses of Kickxellomycotina fungi.</title>
        <authorList>
            <person name="Reynolds N.K."/>
            <person name="Stajich J.E."/>
            <person name="Barry K."/>
            <person name="Grigoriev I.V."/>
            <person name="Crous P."/>
            <person name="Smith M.E."/>
        </authorList>
    </citation>
    <scope>NUCLEOTIDE SEQUENCE</scope>
    <source>
        <strain evidence="1">NBRC 100468</strain>
    </source>
</reference>
<evidence type="ECO:0000313" key="2">
    <source>
        <dbReference type="Proteomes" id="UP001150538"/>
    </source>
</evidence>
<proteinExistence type="predicted"/>
<gene>
    <name evidence="1" type="ORF">H4219_006390</name>
</gene>
<dbReference type="EMBL" id="JANBPU010000731">
    <property type="protein sequence ID" value="KAJ1909537.1"/>
    <property type="molecule type" value="Genomic_DNA"/>
</dbReference>
<protein>
    <submittedName>
        <fullName evidence="1">Uncharacterized protein</fullName>
    </submittedName>
</protein>
<evidence type="ECO:0000313" key="1">
    <source>
        <dbReference type="EMBL" id="KAJ1909537.1"/>
    </source>
</evidence>
<keyword evidence="2" id="KW-1185">Reference proteome</keyword>
<dbReference type="AlphaFoldDB" id="A0A9W8DHL7"/>
<comment type="caution">
    <text evidence="1">The sequence shown here is derived from an EMBL/GenBank/DDBJ whole genome shotgun (WGS) entry which is preliminary data.</text>
</comment>